<organism evidence="1 2">
    <name type="scientific">Dictyostelium discoideum</name>
    <name type="common">Social amoeba</name>
    <dbReference type="NCBI Taxonomy" id="44689"/>
    <lineage>
        <taxon>Eukaryota</taxon>
        <taxon>Amoebozoa</taxon>
        <taxon>Evosea</taxon>
        <taxon>Eumycetozoa</taxon>
        <taxon>Dictyostelia</taxon>
        <taxon>Dictyosteliales</taxon>
        <taxon>Dictyosteliaceae</taxon>
        <taxon>Dictyostelium</taxon>
    </lineage>
</organism>
<keyword evidence="2" id="KW-1185">Reference proteome</keyword>
<dbReference type="InParanoid" id="Q54YU9"/>
<evidence type="ECO:0000313" key="1">
    <source>
        <dbReference type="EMBL" id="EAL68208.2"/>
    </source>
</evidence>
<evidence type="ECO:0000313" key="2">
    <source>
        <dbReference type="Proteomes" id="UP000002195"/>
    </source>
</evidence>
<dbReference type="GO" id="GO:0008843">
    <property type="term" value="F:endochitinase activity"/>
    <property type="evidence" value="ECO:0000318"/>
    <property type="project" value="GO_Central"/>
</dbReference>
<protein>
    <recommendedName>
        <fullName evidence="3">GH18 domain-containing protein</fullName>
    </recommendedName>
</protein>
<dbReference type="SUPFAM" id="SSF51445">
    <property type="entry name" value="(Trans)glycosidases"/>
    <property type="match status" value="1"/>
</dbReference>
<dbReference type="CDD" id="cd06543">
    <property type="entry name" value="GH18_PF-ChiA-like"/>
    <property type="match status" value="1"/>
</dbReference>
<proteinExistence type="predicted"/>
<comment type="caution">
    <text evidence="1">The sequence shown here is derived from an EMBL/GenBank/DDBJ whole genome shotgun (WGS) entry which is preliminary data.</text>
</comment>
<dbReference type="dictyBase" id="DDB_G0278071"/>
<name>Q54YU9_DICDI</name>
<dbReference type="PANTHER" id="PTHR42976:SF1">
    <property type="entry name" value="GH18 DOMAIN-CONTAINING PROTEIN-RELATED"/>
    <property type="match status" value="1"/>
</dbReference>
<dbReference type="GO" id="GO:0030288">
    <property type="term" value="C:outer membrane-bounded periplasmic space"/>
    <property type="evidence" value="ECO:0000318"/>
    <property type="project" value="GO_Central"/>
</dbReference>
<dbReference type="GeneID" id="8621314"/>
<dbReference type="PaxDb" id="44689-DDB0204402"/>
<dbReference type="Gene3D" id="3.20.20.80">
    <property type="entry name" value="Glycosidases"/>
    <property type="match status" value="1"/>
</dbReference>
<dbReference type="InterPro" id="IPR017853">
    <property type="entry name" value="GH"/>
</dbReference>
<dbReference type="InterPro" id="IPR052750">
    <property type="entry name" value="GH18_Chitinase"/>
</dbReference>
<dbReference type="VEuPathDB" id="AmoebaDB:DDB_G0278071"/>
<dbReference type="SMR" id="Q54YU9"/>
<dbReference type="PANTHER" id="PTHR42976">
    <property type="entry name" value="BIFUNCTIONAL CHITINASE/LYSOZYME-RELATED"/>
    <property type="match status" value="1"/>
</dbReference>
<reference evidence="1 2" key="1">
    <citation type="journal article" date="2005" name="Nature">
        <title>The genome of the social amoeba Dictyostelium discoideum.</title>
        <authorList>
            <consortium name="The Dictyostelium discoideum Sequencing Consortium"/>
            <person name="Eichinger L."/>
            <person name="Pachebat J.A."/>
            <person name="Glockner G."/>
            <person name="Rajandream M.A."/>
            <person name="Sucgang R."/>
            <person name="Berriman M."/>
            <person name="Song J."/>
            <person name="Olsen R."/>
            <person name="Szafranski K."/>
            <person name="Xu Q."/>
            <person name="Tunggal B."/>
            <person name="Kummerfeld S."/>
            <person name="Madera M."/>
            <person name="Konfortov B.A."/>
            <person name="Rivero F."/>
            <person name="Bankier A.T."/>
            <person name="Lehmann R."/>
            <person name="Hamlin N."/>
            <person name="Davies R."/>
            <person name="Gaudet P."/>
            <person name="Fey P."/>
            <person name="Pilcher K."/>
            <person name="Chen G."/>
            <person name="Saunders D."/>
            <person name="Sodergren E."/>
            <person name="Davis P."/>
            <person name="Kerhornou A."/>
            <person name="Nie X."/>
            <person name="Hall N."/>
            <person name="Anjard C."/>
            <person name="Hemphill L."/>
            <person name="Bason N."/>
            <person name="Farbrother P."/>
            <person name="Desany B."/>
            <person name="Just E."/>
            <person name="Morio T."/>
            <person name="Rost R."/>
            <person name="Churcher C."/>
            <person name="Cooper J."/>
            <person name="Haydock S."/>
            <person name="van Driessche N."/>
            <person name="Cronin A."/>
            <person name="Goodhead I."/>
            <person name="Muzny D."/>
            <person name="Mourier T."/>
            <person name="Pain A."/>
            <person name="Lu M."/>
            <person name="Harper D."/>
            <person name="Lindsay R."/>
            <person name="Hauser H."/>
            <person name="James K."/>
            <person name="Quiles M."/>
            <person name="Madan Babu M."/>
            <person name="Saito T."/>
            <person name="Buchrieser C."/>
            <person name="Wardroper A."/>
            <person name="Felder M."/>
            <person name="Thangavelu M."/>
            <person name="Johnson D."/>
            <person name="Knights A."/>
            <person name="Loulseged H."/>
            <person name="Mungall K."/>
            <person name="Oliver K."/>
            <person name="Price C."/>
            <person name="Quail M.A."/>
            <person name="Urushihara H."/>
            <person name="Hernandez J."/>
            <person name="Rabbinowitsch E."/>
            <person name="Steffen D."/>
            <person name="Sanders M."/>
            <person name="Ma J."/>
            <person name="Kohara Y."/>
            <person name="Sharp S."/>
            <person name="Simmonds M."/>
            <person name="Spiegler S."/>
            <person name="Tivey A."/>
            <person name="Sugano S."/>
            <person name="White B."/>
            <person name="Walker D."/>
            <person name="Woodward J."/>
            <person name="Winckler T."/>
            <person name="Tanaka Y."/>
            <person name="Shaulsky G."/>
            <person name="Schleicher M."/>
            <person name="Weinstock G."/>
            <person name="Rosenthal A."/>
            <person name="Cox E.C."/>
            <person name="Chisholm R.L."/>
            <person name="Gibbs R."/>
            <person name="Loomis W.F."/>
            <person name="Platzer M."/>
            <person name="Kay R.R."/>
            <person name="Williams J."/>
            <person name="Dear P.H."/>
            <person name="Noegel A.A."/>
            <person name="Barrell B."/>
            <person name="Kuspa A."/>
        </authorList>
    </citation>
    <scope>NUCLEOTIDE SEQUENCE [LARGE SCALE GENOMIC DNA]</scope>
    <source>
        <strain evidence="1 2">AX4</strain>
    </source>
</reference>
<sequence>MSGFYPFINVAVNVEWSDDKKFKEHGRPNSIYTKQIFENGLKGVILSGLTLSSNGNACWSGHDQIPMNWALPLSKVLKDSGKRVGISFGGINESTQDVSSKFSIEQLEKIYIEAIEMYEIDHLDICLMGSLNNVDFILKALKKVIEKYPQLIISITLPASTHGLNPTGMSIISKVKENQLLNNNNNNKNNLIINLITMGFYNDDWKNNMDKDIISVIKNLKDQLNSLYTSLNDDQLYQRIAITPMIGKNPDTSILSFENVKVISNFSKEKNLGFISMWNLNRDNPRNNQDAIESDEISSLNPNQKQSCQYIKAFNGSEN</sequence>
<dbReference type="HOGENOM" id="CLU_019399_0_0_1"/>
<gene>
    <name evidence="1" type="ORF">DDB_G0278071</name>
</gene>
<dbReference type="Proteomes" id="UP000002195">
    <property type="component" value="Unassembled WGS sequence"/>
</dbReference>
<dbReference type="AlphaFoldDB" id="Q54YU9"/>
<dbReference type="FunCoup" id="Q54YU9">
    <property type="interactions" value="1"/>
</dbReference>
<dbReference type="PhylomeDB" id="Q54YU9"/>
<dbReference type="EMBL" id="AAFI02000023">
    <property type="protein sequence ID" value="EAL68208.2"/>
    <property type="molecule type" value="Genomic_DNA"/>
</dbReference>
<accession>Q54YU9</accession>
<evidence type="ECO:0008006" key="3">
    <source>
        <dbReference type="Google" id="ProtNLM"/>
    </source>
</evidence>
<dbReference type="RefSeq" id="XP_642103.2">
    <property type="nucleotide sequence ID" value="XM_637011.2"/>
</dbReference>
<dbReference type="KEGG" id="ddi:DDB_G0278071"/>